<reference evidence="10 11" key="1">
    <citation type="submission" date="2020-05" db="EMBL/GenBank/DDBJ databases">
        <title>Ceratocystis lukuohia genome.</title>
        <authorList>
            <person name="Harrington T.C."/>
            <person name="Kim K."/>
            <person name="Mayers C.G."/>
        </authorList>
    </citation>
    <scope>NUCLEOTIDE SEQUENCE [LARGE SCALE GENOMIC DNA]</scope>
    <source>
        <strain evidence="10 11">C4212</strain>
    </source>
</reference>
<evidence type="ECO:0000256" key="2">
    <source>
        <dbReference type="ARBA" id="ARBA00010337"/>
    </source>
</evidence>
<comment type="caution">
    <text evidence="10">The sequence shown here is derived from an EMBL/GenBank/DDBJ whole genome shotgun (WGS) entry which is preliminary data.</text>
</comment>
<comment type="subcellular location">
    <subcellularLocation>
        <location evidence="1 6">Cytoplasm</location>
        <location evidence="1 6">Cytoskeleton</location>
        <location evidence="1 6">Microtubule organizing center</location>
    </subcellularLocation>
</comment>
<evidence type="ECO:0000313" key="10">
    <source>
        <dbReference type="EMBL" id="KAL2887127.1"/>
    </source>
</evidence>
<gene>
    <name evidence="10" type="ORF">HOO65_050248</name>
</gene>
<dbReference type="InterPro" id="IPR007259">
    <property type="entry name" value="GCP"/>
</dbReference>
<evidence type="ECO:0000256" key="4">
    <source>
        <dbReference type="ARBA" id="ARBA00022701"/>
    </source>
</evidence>
<dbReference type="PANTHER" id="PTHR19302:SF27">
    <property type="entry name" value="GAMMA-TUBULIN COMPLEX COMPONENT 4"/>
    <property type="match status" value="1"/>
</dbReference>
<feature type="domain" description="Gamma tubulin complex component protein N-terminal" evidence="9">
    <location>
        <begin position="2"/>
        <end position="255"/>
    </location>
</feature>
<feature type="region of interest" description="Disordered" evidence="7">
    <location>
        <begin position="13"/>
        <end position="34"/>
    </location>
</feature>
<dbReference type="InterPro" id="IPR042241">
    <property type="entry name" value="GCP_C_sf"/>
</dbReference>
<evidence type="ECO:0000256" key="1">
    <source>
        <dbReference type="ARBA" id="ARBA00004267"/>
    </source>
</evidence>
<proteinExistence type="inferred from homology"/>
<feature type="compositionally biased region" description="Low complexity" evidence="7">
    <location>
        <begin position="570"/>
        <end position="581"/>
    </location>
</feature>
<dbReference type="InterPro" id="IPR040457">
    <property type="entry name" value="GCP_C"/>
</dbReference>
<feature type="compositionally biased region" description="Basic and acidic residues" evidence="7">
    <location>
        <begin position="609"/>
        <end position="639"/>
    </location>
</feature>
<evidence type="ECO:0000313" key="11">
    <source>
        <dbReference type="Proteomes" id="UP001610728"/>
    </source>
</evidence>
<evidence type="ECO:0000259" key="8">
    <source>
        <dbReference type="Pfam" id="PF04130"/>
    </source>
</evidence>
<dbReference type="GeneID" id="98118860"/>
<dbReference type="InterPro" id="IPR041470">
    <property type="entry name" value="GCP_N"/>
</dbReference>
<evidence type="ECO:0000256" key="7">
    <source>
        <dbReference type="SAM" id="MobiDB-lite"/>
    </source>
</evidence>
<feature type="region of interest" description="Disordered" evidence="7">
    <location>
        <begin position="570"/>
        <end position="656"/>
    </location>
</feature>
<keyword evidence="5 6" id="KW-0206">Cytoskeleton</keyword>
<keyword evidence="3 6" id="KW-0963">Cytoplasm</keyword>
<keyword evidence="11" id="KW-1185">Reference proteome</keyword>
<keyword evidence="4 6" id="KW-0493">Microtubule</keyword>
<sequence>MLHEILLSLAGNPSPLLTPSSSDPGSASSTTNENATERIANAAAISAPERQLIANCAELSELNTKLQSYSGQVRSTHPSMICRAAATAIETEHLREFQQCILKVEQSILSGDSSLVGAYRAVPLTAIIGEFSAWTRRLQWLWEIVQFILRVDEGKPCAGARLVDWLRKEMQTGYEDIETAAIGLVKAAEMAWLKQAAAWILYGRLPGSGVTDFFIQRTPAEEFALAPDLLPRFVTPSAASSMLFVGRALNHPKVRTTIESGPAGRQLLSIQLTELSKLSHPINKEHFSRTINCVRLALSKGVLQKLLPLEQVCSTVMLFREFFLLGRGEFPMILTHEADEKNRSRWRRADNLAYEKRDALGNVIVKQGEVTRVLGRVWATLGSMQGLHADEDEELELARELIRLELTKSKPQTPLKLAARASSKSTSTTIADTPFRNLLFAVPTMLTIPEIPSPLDMFLAPSDVQIYSAINSYLLSIKRAHLRLTDLWKATALRRHHPAPPGPPGGSSGFGSVQVKLLRQRQQTRSLAMRSAWVTCSAAVFFLSETEAYLQSEIVAGLWENFHSWLVSSSSNHPSGLSNNNPQRTRNPRHSGAASDSDGAGLDEEQEDAHDGVEGDGDIWLHEKPSIPESSRNDMDSRHSGSRPASRRGGHRYATSTLDPQSISVAHRVYLRALAKSLFLTQSSFTDSLYNLLVNVDQLVALIHSLQEIWASIDLEEDAGVVDAFVDLGKEEKDTRHNLRVVEEVVKRSTQDVVAALRALEADSSFMADIEDDTAAATTMDGEGDVVEETEYVPLRVGGISHLLMKLDFGTWFGGGSNDDGLQEQAMMY</sequence>
<accession>A0ABR4MFR3</accession>
<dbReference type="EMBL" id="JABSNW010000005">
    <property type="protein sequence ID" value="KAL2887127.1"/>
    <property type="molecule type" value="Genomic_DNA"/>
</dbReference>
<dbReference type="Pfam" id="PF04130">
    <property type="entry name" value="GCP_C_terminal"/>
    <property type="match status" value="1"/>
</dbReference>
<name>A0ABR4MFR3_9PEZI</name>
<dbReference type="RefSeq" id="XP_070858307.1">
    <property type="nucleotide sequence ID" value="XM_071003191.1"/>
</dbReference>
<feature type="domain" description="Gamma tubulin complex component C-terminal" evidence="8">
    <location>
        <begin position="318"/>
        <end position="813"/>
    </location>
</feature>
<evidence type="ECO:0000256" key="3">
    <source>
        <dbReference type="ARBA" id="ARBA00022490"/>
    </source>
</evidence>
<evidence type="ECO:0000259" key="9">
    <source>
        <dbReference type="Pfam" id="PF17681"/>
    </source>
</evidence>
<protein>
    <recommendedName>
        <fullName evidence="6">Spindle pole body component</fullName>
    </recommendedName>
</protein>
<feature type="compositionally biased region" description="Low complexity" evidence="7">
    <location>
        <begin position="13"/>
        <end position="31"/>
    </location>
</feature>
<dbReference type="Proteomes" id="UP001610728">
    <property type="component" value="Unassembled WGS sequence"/>
</dbReference>
<evidence type="ECO:0000256" key="6">
    <source>
        <dbReference type="RuleBase" id="RU363050"/>
    </source>
</evidence>
<organism evidence="10 11">
    <name type="scientific">Ceratocystis lukuohia</name>
    <dbReference type="NCBI Taxonomy" id="2019550"/>
    <lineage>
        <taxon>Eukaryota</taxon>
        <taxon>Fungi</taxon>
        <taxon>Dikarya</taxon>
        <taxon>Ascomycota</taxon>
        <taxon>Pezizomycotina</taxon>
        <taxon>Sordariomycetes</taxon>
        <taxon>Hypocreomycetidae</taxon>
        <taxon>Microascales</taxon>
        <taxon>Ceratocystidaceae</taxon>
        <taxon>Ceratocystis</taxon>
    </lineage>
</organism>
<dbReference type="Gene3D" id="1.20.120.1900">
    <property type="entry name" value="Gamma-tubulin complex, C-terminal domain"/>
    <property type="match status" value="1"/>
</dbReference>
<comment type="similarity">
    <text evidence="2 6">Belongs to the TUBGCP family.</text>
</comment>
<evidence type="ECO:0000256" key="5">
    <source>
        <dbReference type="ARBA" id="ARBA00023212"/>
    </source>
</evidence>
<dbReference type="PANTHER" id="PTHR19302">
    <property type="entry name" value="GAMMA TUBULIN COMPLEX PROTEIN"/>
    <property type="match status" value="1"/>
</dbReference>
<dbReference type="Pfam" id="PF17681">
    <property type="entry name" value="GCP_N_terminal"/>
    <property type="match status" value="1"/>
</dbReference>